<proteinExistence type="predicted"/>
<dbReference type="EMBL" id="MSFM01000012">
    <property type="protein sequence ID" value="PKY00989.1"/>
    <property type="molecule type" value="Genomic_DNA"/>
</dbReference>
<dbReference type="RefSeq" id="XP_024689583.1">
    <property type="nucleotide sequence ID" value="XM_024837696.1"/>
</dbReference>
<dbReference type="OrthoDB" id="5422905at2759"/>
<gene>
    <name evidence="2" type="ORF">P168DRAFT_292908</name>
</gene>
<feature type="region of interest" description="Disordered" evidence="1">
    <location>
        <begin position="139"/>
        <end position="183"/>
    </location>
</feature>
<keyword evidence="3" id="KW-1185">Reference proteome</keyword>
<accession>A0A2I1CTQ0</accession>
<evidence type="ECO:0000256" key="1">
    <source>
        <dbReference type="SAM" id="MobiDB-lite"/>
    </source>
</evidence>
<dbReference type="VEuPathDB" id="FungiDB:P168DRAFT_292908"/>
<protein>
    <submittedName>
        <fullName evidence="2">Uncharacterized protein</fullName>
    </submittedName>
</protein>
<organism evidence="2 3">
    <name type="scientific">Aspergillus campestris (strain IBT 28561)</name>
    <dbReference type="NCBI Taxonomy" id="1392248"/>
    <lineage>
        <taxon>Eukaryota</taxon>
        <taxon>Fungi</taxon>
        <taxon>Dikarya</taxon>
        <taxon>Ascomycota</taxon>
        <taxon>Pezizomycotina</taxon>
        <taxon>Eurotiomycetes</taxon>
        <taxon>Eurotiomycetidae</taxon>
        <taxon>Eurotiales</taxon>
        <taxon>Aspergillaceae</taxon>
        <taxon>Aspergillus</taxon>
        <taxon>Aspergillus subgen. Circumdati</taxon>
    </lineage>
</organism>
<evidence type="ECO:0000313" key="2">
    <source>
        <dbReference type="EMBL" id="PKY00989.1"/>
    </source>
</evidence>
<dbReference type="GeneID" id="36545220"/>
<reference evidence="2" key="1">
    <citation type="submission" date="2016-12" db="EMBL/GenBank/DDBJ databases">
        <title>The genomes of Aspergillus section Nigri reveals drivers in fungal speciation.</title>
        <authorList>
            <consortium name="DOE Joint Genome Institute"/>
            <person name="Vesth T.C."/>
            <person name="Nybo J."/>
            <person name="Theobald S."/>
            <person name="Brandl J."/>
            <person name="Frisvad J.C."/>
            <person name="Nielsen K.F."/>
            <person name="Lyhne E.K."/>
            <person name="Kogle M.E."/>
            <person name="Kuo A."/>
            <person name="Riley R."/>
            <person name="Clum A."/>
            <person name="Nolan M."/>
            <person name="Lipzen A."/>
            <person name="Salamov A."/>
            <person name="Henrissat B."/>
            <person name="Wiebenga A."/>
            <person name="De vries R.P."/>
            <person name="Grigoriev I.V."/>
            <person name="Mortensen U.H."/>
            <person name="Andersen M.R."/>
            <person name="Baker S.E."/>
        </authorList>
    </citation>
    <scope>NUCLEOTIDE SEQUENCE</scope>
    <source>
        <strain evidence="2">IBT 28561</strain>
    </source>
</reference>
<sequence length="183" mass="20303">MPKPEVAFISGPIDTGPGAEYFKTHYVAPINAAITRDHRFVIGPIPSGVDADALDYLLAYPVDPSRITIFVTETEDQIAGDGFRARGVNVQVVGDRTTLPRERDAAMTAASTYDILRIRTEEEAQELYGRAYRPGHMTNTEFNWKRRKGSPTRKAPDGWAETSPSRATRKNGWLGKLSAKLPR</sequence>
<name>A0A2I1CTQ0_ASPC2</name>
<evidence type="ECO:0000313" key="3">
    <source>
        <dbReference type="Proteomes" id="UP000234254"/>
    </source>
</evidence>
<comment type="caution">
    <text evidence="2">The sequence shown here is derived from an EMBL/GenBank/DDBJ whole genome shotgun (WGS) entry which is preliminary data.</text>
</comment>
<dbReference type="AlphaFoldDB" id="A0A2I1CTQ0"/>
<dbReference type="Proteomes" id="UP000234254">
    <property type="component" value="Unassembled WGS sequence"/>
</dbReference>